<evidence type="ECO:0000256" key="1">
    <source>
        <dbReference type="ARBA" id="ARBA00019186"/>
    </source>
</evidence>
<proteinExistence type="inferred from homology"/>
<organism evidence="4 5">
    <name type="scientific">Mortierella polycephala</name>
    <dbReference type="NCBI Taxonomy" id="41804"/>
    <lineage>
        <taxon>Eukaryota</taxon>
        <taxon>Fungi</taxon>
        <taxon>Fungi incertae sedis</taxon>
        <taxon>Mucoromycota</taxon>
        <taxon>Mortierellomycotina</taxon>
        <taxon>Mortierellomycetes</taxon>
        <taxon>Mortierellales</taxon>
        <taxon>Mortierellaceae</taxon>
        <taxon>Mortierella</taxon>
    </lineage>
</organism>
<dbReference type="GO" id="GO:0005634">
    <property type="term" value="C:nucleus"/>
    <property type="evidence" value="ECO:0007669"/>
    <property type="project" value="TreeGrafter"/>
</dbReference>
<dbReference type="PANTHER" id="PTHR12970:SF1">
    <property type="entry name" value="PROTEASOME ASSEMBLY CHAPERONE 2"/>
    <property type="match status" value="1"/>
</dbReference>
<dbReference type="PANTHER" id="PTHR12970">
    <property type="entry name" value="PROTEASOME ASSEMBLY CHAPERONE 2"/>
    <property type="match status" value="1"/>
</dbReference>
<dbReference type="AlphaFoldDB" id="A0A9P6QD01"/>
<dbReference type="Gene3D" id="3.40.50.10900">
    <property type="entry name" value="PAC-like subunit"/>
    <property type="match status" value="2"/>
</dbReference>
<dbReference type="Pfam" id="PF09754">
    <property type="entry name" value="PAC2"/>
    <property type="match status" value="1"/>
</dbReference>
<evidence type="ECO:0000256" key="2">
    <source>
        <dbReference type="ARBA" id="ARBA00023186"/>
    </source>
</evidence>
<keyword evidence="2" id="KW-0143">Chaperone</keyword>
<evidence type="ECO:0000313" key="4">
    <source>
        <dbReference type="EMBL" id="KAG0263931.1"/>
    </source>
</evidence>
<dbReference type="InterPro" id="IPR038389">
    <property type="entry name" value="PSMG2_sf"/>
</dbReference>
<comment type="caution">
    <text evidence="4">The sequence shown here is derived from an EMBL/GenBank/DDBJ whole genome shotgun (WGS) entry which is preliminary data.</text>
</comment>
<dbReference type="GO" id="GO:0000502">
    <property type="term" value="C:proteasome complex"/>
    <property type="evidence" value="ECO:0007669"/>
    <property type="project" value="UniProtKB-KW"/>
</dbReference>
<evidence type="ECO:0000313" key="5">
    <source>
        <dbReference type="Proteomes" id="UP000726737"/>
    </source>
</evidence>
<dbReference type="Proteomes" id="UP000726737">
    <property type="component" value="Unassembled WGS sequence"/>
</dbReference>
<evidence type="ECO:0000256" key="3">
    <source>
        <dbReference type="ARBA" id="ARBA00025745"/>
    </source>
</evidence>
<keyword evidence="4" id="KW-0647">Proteasome</keyword>
<dbReference type="OrthoDB" id="10260712at2759"/>
<dbReference type="EMBL" id="JAAAJA010000061">
    <property type="protein sequence ID" value="KAG0263931.1"/>
    <property type="molecule type" value="Genomic_DNA"/>
</dbReference>
<dbReference type="GO" id="GO:0043248">
    <property type="term" value="P:proteasome assembly"/>
    <property type="evidence" value="ECO:0007669"/>
    <property type="project" value="TreeGrafter"/>
</dbReference>
<keyword evidence="5" id="KW-1185">Reference proteome</keyword>
<dbReference type="GO" id="GO:0005829">
    <property type="term" value="C:cytosol"/>
    <property type="evidence" value="ECO:0007669"/>
    <property type="project" value="TreeGrafter"/>
</dbReference>
<gene>
    <name evidence="4" type="primary">PSMG2</name>
    <name evidence="4" type="ORF">BG011_007764</name>
</gene>
<accession>A0A9P6QD01</accession>
<comment type="similarity">
    <text evidence="3">Belongs to the PSMG2 family.</text>
</comment>
<name>A0A9P6QD01_9FUNG</name>
<dbReference type="InterPro" id="IPR019151">
    <property type="entry name" value="Proteasome_assmbl_chaperone_2"/>
</dbReference>
<sequence>MNTFVASPHFDTQRLKGSTLILPSVSIGNVPQLATDLLLSTLQLDRVGAIEDENVIPVLGPADCPHDATVPVATAAAPGGLSLAVEVFQSKDGKWTLIQQRSPTVRHRSHHYADNLIKFIQDAEFQQVVLLASADGARRIDVQLRSGTPVRYIPSPAVPKELTDNIKRLGLEILENVPTTEDERREAIRRRNEEHALAGTQQHQDAASTSSLAERVQDIQLEGQQSEQQLLLEKVPRIPNGGIARRLHSICQEKGIAILTVVLFAMEGDNAPDAILLANVLNAIFKIHVPTQEQIMDGSGDWKFPKSWDSLYGNTFHQDMYQ</sequence>
<protein>
    <recommendedName>
        <fullName evidence="1">Proteasome assembly chaperone 2</fullName>
    </recommendedName>
</protein>
<reference evidence="4" key="1">
    <citation type="journal article" date="2020" name="Fungal Divers.">
        <title>Resolving the Mortierellaceae phylogeny through synthesis of multi-gene phylogenetics and phylogenomics.</title>
        <authorList>
            <person name="Vandepol N."/>
            <person name="Liber J."/>
            <person name="Desiro A."/>
            <person name="Na H."/>
            <person name="Kennedy M."/>
            <person name="Barry K."/>
            <person name="Grigoriev I.V."/>
            <person name="Miller A.N."/>
            <person name="O'Donnell K."/>
            <person name="Stajich J.E."/>
            <person name="Bonito G."/>
        </authorList>
    </citation>
    <scope>NUCLEOTIDE SEQUENCE</scope>
    <source>
        <strain evidence="4">KOD948</strain>
    </source>
</reference>
<dbReference type="InterPro" id="IPR016562">
    <property type="entry name" value="Proteasome_assmbl_chp_2_euk"/>
</dbReference>